<gene>
    <name evidence="1" type="ORF">PODLI_1B020364</name>
</gene>
<protein>
    <submittedName>
        <fullName evidence="1">Uncharacterized protein</fullName>
    </submittedName>
</protein>
<dbReference type="Proteomes" id="UP001178461">
    <property type="component" value="Chromosome 17"/>
</dbReference>
<dbReference type="EMBL" id="OX395142">
    <property type="protein sequence ID" value="CAI5796917.1"/>
    <property type="molecule type" value="Genomic_DNA"/>
</dbReference>
<name>A0AA35LJD7_9SAUR</name>
<organism evidence="1 2">
    <name type="scientific">Podarcis lilfordi</name>
    <name type="common">Lilford's wall lizard</name>
    <dbReference type="NCBI Taxonomy" id="74358"/>
    <lineage>
        <taxon>Eukaryota</taxon>
        <taxon>Metazoa</taxon>
        <taxon>Chordata</taxon>
        <taxon>Craniata</taxon>
        <taxon>Vertebrata</taxon>
        <taxon>Euteleostomi</taxon>
        <taxon>Lepidosauria</taxon>
        <taxon>Squamata</taxon>
        <taxon>Bifurcata</taxon>
        <taxon>Unidentata</taxon>
        <taxon>Episquamata</taxon>
        <taxon>Laterata</taxon>
        <taxon>Lacertibaenia</taxon>
        <taxon>Lacertidae</taxon>
        <taxon>Podarcis</taxon>
    </lineage>
</organism>
<accession>A0AA35LJD7</accession>
<evidence type="ECO:0000313" key="1">
    <source>
        <dbReference type="EMBL" id="CAI5796917.1"/>
    </source>
</evidence>
<sequence length="67" mass="7648">MPREISACLQNKLLAQSGVGYFINVRLYQTVGHSRQEFFPSGKKAGFANKEGREEFTSKYNQQGWCD</sequence>
<dbReference type="AlphaFoldDB" id="A0AA35LJD7"/>
<evidence type="ECO:0000313" key="2">
    <source>
        <dbReference type="Proteomes" id="UP001178461"/>
    </source>
</evidence>
<reference evidence="1" key="1">
    <citation type="submission" date="2022-12" db="EMBL/GenBank/DDBJ databases">
        <authorList>
            <person name="Alioto T."/>
            <person name="Alioto T."/>
            <person name="Gomez Garrido J."/>
        </authorList>
    </citation>
    <scope>NUCLEOTIDE SEQUENCE</scope>
</reference>
<keyword evidence="2" id="KW-1185">Reference proteome</keyword>
<proteinExistence type="predicted"/>